<dbReference type="Gene3D" id="3.40.50.11900">
    <property type="match status" value="1"/>
</dbReference>
<dbReference type="Pfam" id="PF06050">
    <property type="entry name" value="HGD-D"/>
    <property type="match status" value="1"/>
</dbReference>
<sequence>MKATFPHMGEAYAAIKGFLEDLGVDIVIPPACNKKTLEIGTKNSPESACLPLKVNIGNYVQSIKMGADTVIITGSCGPCRFGYYGIVEKEILKDMGYDVDVIVFDPPGEDMKEFKRRIKKLTNGNSFYKSVKALLKGYEIAKELDDMNKLMYYLRPREIKKGQVKSIFNEYEREVFKVHGSKRILELIKETKNRLEKVEVDSERDVVKIGIIGEIYTVIEPFVNLYIEEKLGDLGVEVDRSMTVSGWIKTNLFAKLVGFNEEKAIIDAAKPYLPAMIGGHAQICIGNAVLYSKQGYDGVIQLLPFSCMPEIVASSILPTLSKKEDIPCMTLVVDELTGESGYVTRLEAFIDMIGRKKEVIGL</sequence>
<dbReference type="PANTHER" id="PTHR32329">
    <property type="entry name" value="BIFUNCTIONAL PROTEIN [INCLUDES 2-HYDROXYACYL-COA DEHYDRATASE (N-TER) AND ITS ACTIVATOR DOMAIN (C_TERM)-RELATED"/>
    <property type="match status" value="1"/>
</dbReference>
<dbReference type="PANTHER" id="PTHR32329:SF2">
    <property type="entry name" value="BIFUNCTIONAL PROTEIN [INCLUDES 2-HYDROXYACYL-COA DEHYDRATASE (N-TER) AND ITS ACTIVATOR DOMAIN (C_TERM)"/>
    <property type="match status" value="1"/>
</dbReference>
<organism evidence="1 2">
    <name type="scientific">Oxobacter pfennigii</name>
    <dbReference type="NCBI Taxonomy" id="36849"/>
    <lineage>
        <taxon>Bacteria</taxon>
        <taxon>Bacillati</taxon>
        <taxon>Bacillota</taxon>
        <taxon>Clostridia</taxon>
        <taxon>Eubacteriales</taxon>
        <taxon>Clostridiaceae</taxon>
        <taxon>Oxobacter</taxon>
    </lineage>
</organism>
<dbReference type="InterPro" id="IPR010327">
    <property type="entry name" value="FldB/FldC_alpha/beta"/>
</dbReference>
<dbReference type="PATRIC" id="fig|36849.3.peg.565"/>
<proteinExistence type="predicted"/>
<comment type="caution">
    <text evidence="1">The sequence shown here is derived from an EMBL/GenBank/DDBJ whole genome shotgun (WGS) entry which is preliminary data.</text>
</comment>
<evidence type="ECO:0000313" key="2">
    <source>
        <dbReference type="Proteomes" id="UP000050326"/>
    </source>
</evidence>
<accession>A0A0P8YG91</accession>
<dbReference type="OrthoDB" id="9780120at2"/>
<dbReference type="EMBL" id="LKET01000016">
    <property type="protein sequence ID" value="KPU46050.1"/>
    <property type="molecule type" value="Genomic_DNA"/>
</dbReference>
<dbReference type="InterPro" id="IPR051805">
    <property type="entry name" value="Dehydratase_Activator_Redct"/>
</dbReference>
<keyword evidence="2" id="KW-1185">Reference proteome</keyword>
<dbReference type="RefSeq" id="WP_054873655.1">
    <property type="nucleotide sequence ID" value="NZ_LKET01000016.1"/>
</dbReference>
<reference evidence="1 2" key="1">
    <citation type="submission" date="2015-09" db="EMBL/GenBank/DDBJ databases">
        <title>Genome sequence of Oxobacter pfennigii DSM 3222.</title>
        <authorList>
            <person name="Poehlein A."/>
            <person name="Bengelsdorf F.R."/>
            <person name="Schiel-Bengelsdorf B."/>
            <person name="Duerre P."/>
            <person name="Daniel R."/>
        </authorList>
    </citation>
    <scope>NUCLEOTIDE SEQUENCE [LARGE SCALE GENOMIC DNA]</scope>
    <source>
        <strain evidence="1 2">DSM 3222</strain>
    </source>
</reference>
<dbReference type="Proteomes" id="UP000050326">
    <property type="component" value="Unassembled WGS sequence"/>
</dbReference>
<protein>
    <submittedName>
        <fullName evidence="1">2-hydroxyglutaryl-CoA dehydratase, D-component</fullName>
    </submittedName>
</protein>
<evidence type="ECO:0000313" key="1">
    <source>
        <dbReference type="EMBL" id="KPU46050.1"/>
    </source>
</evidence>
<name>A0A0P8YG91_9CLOT</name>
<gene>
    <name evidence="1" type="ORF">OXPF_05310</name>
</gene>
<dbReference type="STRING" id="36849.OXPF_05310"/>
<dbReference type="AlphaFoldDB" id="A0A0P8YG91"/>